<keyword evidence="4" id="KW-1185">Reference proteome</keyword>
<organism evidence="3 4">
    <name type="scientific">Umbra pygmaea</name>
    <name type="common">Eastern mudminnow</name>
    <dbReference type="NCBI Taxonomy" id="75934"/>
    <lineage>
        <taxon>Eukaryota</taxon>
        <taxon>Metazoa</taxon>
        <taxon>Chordata</taxon>
        <taxon>Craniata</taxon>
        <taxon>Vertebrata</taxon>
        <taxon>Euteleostomi</taxon>
        <taxon>Actinopterygii</taxon>
        <taxon>Neopterygii</taxon>
        <taxon>Teleostei</taxon>
        <taxon>Protacanthopterygii</taxon>
        <taxon>Esociformes</taxon>
        <taxon>Umbridae</taxon>
        <taxon>Umbra</taxon>
    </lineage>
</organism>
<evidence type="ECO:0000313" key="4">
    <source>
        <dbReference type="Proteomes" id="UP001557470"/>
    </source>
</evidence>
<gene>
    <name evidence="3" type="ORF">UPYG_G00076950</name>
</gene>
<dbReference type="Pfam" id="PF20478">
    <property type="entry name" value="P2RX7_C"/>
    <property type="match status" value="1"/>
</dbReference>
<proteinExistence type="predicted"/>
<dbReference type="InterPro" id="IPR046815">
    <property type="entry name" value="P2RX7_C"/>
</dbReference>
<feature type="region of interest" description="Disordered" evidence="1">
    <location>
        <begin position="46"/>
        <end position="73"/>
    </location>
</feature>
<evidence type="ECO:0000256" key="1">
    <source>
        <dbReference type="SAM" id="MobiDB-lite"/>
    </source>
</evidence>
<feature type="domain" description="P2X purinoreceptor 7 intracellular" evidence="2">
    <location>
        <begin position="127"/>
        <end position="181"/>
    </location>
</feature>
<dbReference type="EMBL" id="JAGEUA010000002">
    <property type="protein sequence ID" value="KAL1006776.1"/>
    <property type="molecule type" value="Genomic_DNA"/>
</dbReference>
<evidence type="ECO:0000259" key="2">
    <source>
        <dbReference type="Pfam" id="PF20478"/>
    </source>
</evidence>
<name>A0ABD0XXI0_UMBPY</name>
<comment type="caution">
    <text evidence="3">The sequence shown here is derived from an EMBL/GenBank/DDBJ whole genome shotgun (WGS) entry which is preliminary data.</text>
</comment>
<accession>A0ABD0XXI0</accession>
<sequence length="188" mass="21368">MPEKSRKKWLANLRLRSGVIESKMPVCAEIISSRRFYDESFAGSEYTHEPCTSSRQGQARNPATRARGRRGRSVGATNLGEEDLRRVLSLQAQTAAYEQDKICEMSLDQSHQVLELCLTRDPSLMFDVLQRLSENAPPTGPPVSGQLTWCVCQRCREMPTFVEKKCCGQHPEYCVSMLRRYVTVTLIH</sequence>
<evidence type="ECO:0000313" key="3">
    <source>
        <dbReference type="EMBL" id="KAL1006776.1"/>
    </source>
</evidence>
<protein>
    <recommendedName>
        <fullName evidence="2">P2X purinoreceptor 7 intracellular domain-containing protein</fullName>
    </recommendedName>
</protein>
<reference evidence="3 4" key="1">
    <citation type="submission" date="2024-06" db="EMBL/GenBank/DDBJ databases">
        <authorList>
            <person name="Pan Q."/>
            <person name="Wen M."/>
            <person name="Jouanno E."/>
            <person name="Zahm M."/>
            <person name="Klopp C."/>
            <person name="Cabau C."/>
            <person name="Louis A."/>
            <person name="Berthelot C."/>
            <person name="Parey E."/>
            <person name="Roest Crollius H."/>
            <person name="Montfort J."/>
            <person name="Robinson-Rechavi M."/>
            <person name="Bouchez O."/>
            <person name="Lampietro C."/>
            <person name="Lopez Roques C."/>
            <person name="Donnadieu C."/>
            <person name="Postlethwait J."/>
            <person name="Bobe J."/>
            <person name="Verreycken H."/>
            <person name="Guiguen Y."/>
        </authorList>
    </citation>
    <scope>NUCLEOTIDE SEQUENCE [LARGE SCALE GENOMIC DNA]</scope>
    <source>
        <strain evidence="3">Up_M1</strain>
        <tissue evidence="3">Testis</tissue>
    </source>
</reference>
<dbReference type="AlphaFoldDB" id="A0ABD0XXI0"/>
<dbReference type="Proteomes" id="UP001557470">
    <property type="component" value="Unassembled WGS sequence"/>
</dbReference>